<accession>J9EJF4</accession>
<evidence type="ECO:0000313" key="1">
    <source>
        <dbReference type="EMBL" id="EJW75504.1"/>
    </source>
</evidence>
<evidence type="ECO:0000313" key="2">
    <source>
        <dbReference type="Proteomes" id="UP000004810"/>
    </source>
</evidence>
<reference evidence="2" key="1">
    <citation type="submission" date="2012-08" db="EMBL/GenBank/DDBJ databases">
        <title>The Genome Sequence of Wuchereria bancrofti.</title>
        <authorList>
            <person name="Nutman T.B."/>
            <person name="Fink D.L."/>
            <person name="Russ C."/>
            <person name="Young S."/>
            <person name="Zeng Q."/>
            <person name="Koehrsen M."/>
            <person name="Alvarado L."/>
            <person name="Berlin A."/>
            <person name="Chapman S.B."/>
            <person name="Chen Z."/>
            <person name="Freedman E."/>
            <person name="Gellesch M."/>
            <person name="Goldberg J."/>
            <person name="Griggs A."/>
            <person name="Gujja S."/>
            <person name="Heilman E.R."/>
            <person name="Heiman D."/>
            <person name="Hepburn T."/>
            <person name="Howarth C."/>
            <person name="Jen D."/>
            <person name="Larson L."/>
            <person name="Lewis B."/>
            <person name="Mehta T."/>
            <person name="Park D."/>
            <person name="Pearson M."/>
            <person name="Roberts A."/>
            <person name="Saif S."/>
            <person name="Shea T."/>
            <person name="Shenoy N."/>
            <person name="Sisk P."/>
            <person name="Stolte C."/>
            <person name="Sykes S."/>
            <person name="Walk T."/>
            <person name="White J."/>
            <person name="Yandava C."/>
            <person name="Haas B."/>
            <person name="Henn M.R."/>
            <person name="Nusbaum C."/>
            <person name="Birren B."/>
        </authorList>
    </citation>
    <scope>NUCLEOTIDE SEQUENCE [LARGE SCALE GENOMIC DNA]</scope>
    <source>
        <strain evidence="2">NA</strain>
    </source>
</reference>
<comment type="caution">
    <text evidence="1">The sequence shown here is derived from an EMBL/GenBank/DDBJ whole genome shotgun (WGS) entry which is preliminary data.</text>
</comment>
<organism evidence="1 2">
    <name type="scientific">Wuchereria bancrofti</name>
    <dbReference type="NCBI Taxonomy" id="6293"/>
    <lineage>
        <taxon>Eukaryota</taxon>
        <taxon>Metazoa</taxon>
        <taxon>Ecdysozoa</taxon>
        <taxon>Nematoda</taxon>
        <taxon>Chromadorea</taxon>
        <taxon>Rhabditida</taxon>
        <taxon>Spirurina</taxon>
        <taxon>Spiruromorpha</taxon>
        <taxon>Filarioidea</taxon>
        <taxon>Onchocercidae</taxon>
        <taxon>Wuchereria</taxon>
    </lineage>
</organism>
<sequence>MILKLKPIFPRSFNDGTGDCSYNLLCFRKQNIPPKIINRINVITNVLICLQVFTYLKISYILDTHCASTDENSVAFSNSIQHPNELPIDAQNLEQLRPTGKNIIFKDDL</sequence>
<dbReference type="EMBL" id="ADBV01010473">
    <property type="protein sequence ID" value="EJW75504.1"/>
    <property type="molecule type" value="Genomic_DNA"/>
</dbReference>
<gene>
    <name evidence="1" type="ORF">WUBG_13588</name>
</gene>
<name>J9EJF4_WUCBA</name>
<dbReference type="Proteomes" id="UP000004810">
    <property type="component" value="Unassembled WGS sequence"/>
</dbReference>
<protein>
    <submittedName>
        <fullName evidence="1">Uncharacterized protein</fullName>
    </submittedName>
</protein>
<dbReference type="AlphaFoldDB" id="J9EJF4"/>
<proteinExistence type="predicted"/>